<dbReference type="PATRIC" id="fig|1244869.3.peg.3172"/>
<dbReference type="SUPFAM" id="SSF144064">
    <property type="entry name" value="Heme iron utilization protein-like"/>
    <property type="match status" value="1"/>
</dbReference>
<keyword evidence="2" id="KW-1185">Reference proteome</keyword>
<evidence type="ECO:0000313" key="2">
    <source>
        <dbReference type="Proteomes" id="UP000011744"/>
    </source>
</evidence>
<organism evidence="1 2">
    <name type="scientific">Paramagnetospirillum caucaseum</name>
    <dbReference type="NCBI Taxonomy" id="1244869"/>
    <lineage>
        <taxon>Bacteria</taxon>
        <taxon>Pseudomonadati</taxon>
        <taxon>Pseudomonadota</taxon>
        <taxon>Alphaproteobacteria</taxon>
        <taxon>Rhodospirillales</taxon>
        <taxon>Magnetospirillaceae</taxon>
        <taxon>Paramagnetospirillum</taxon>
    </lineage>
</organism>
<dbReference type="eggNOG" id="COG3721">
    <property type="taxonomic scope" value="Bacteria"/>
</dbReference>
<accession>M2Z3I1</accession>
<proteinExistence type="predicted"/>
<dbReference type="PIRSF" id="PIRSF030840">
    <property type="entry name" value="DUF1008"/>
    <property type="match status" value="1"/>
</dbReference>
<dbReference type="CDD" id="cd16829">
    <property type="entry name" value="ChuX_HutX-like"/>
    <property type="match status" value="1"/>
</dbReference>
<gene>
    <name evidence="1" type="ORF">H261_15817</name>
</gene>
<dbReference type="RefSeq" id="WP_008619338.1">
    <property type="nucleotide sequence ID" value="NZ_AONQ01000047.1"/>
</dbReference>
<dbReference type="Pfam" id="PF06228">
    <property type="entry name" value="ChuX_HutX"/>
    <property type="match status" value="1"/>
</dbReference>
<dbReference type="NCBIfam" id="TIGR04108">
    <property type="entry name" value="HutX"/>
    <property type="match status" value="1"/>
</dbReference>
<dbReference type="Gene3D" id="3.40.1570.10">
    <property type="entry name" value="HemS/ChuS/ChuX like domains"/>
    <property type="match status" value="1"/>
</dbReference>
<evidence type="ECO:0000313" key="1">
    <source>
        <dbReference type="EMBL" id="EME68925.1"/>
    </source>
</evidence>
<protein>
    <submittedName>
        <fullName evidence="1">Putative hemin utilization protein (HuvX/HugX)</fullName>
    </submittedName>
</protein>
<dbReference type="EMBL" id="AONQ01000047">
    <property type="protein sequence ID" value="EME68925.1"/>
    <property type="molecule type" value="Genomic_DNA"/>
</dbReference>
<comment type="caution">
    <text evidence="1">The sequence shown here is derived from an EMBL/GenBank/DDBJ whole genome shotgun (WGS) entry which is preliminary data.</text>
</comment>
<sequence length="180" mass="19857">MSADHTDPSILANLRAQLDESQDGVLETIAIEHGVTPLQVSECLPDHCRVSVPGDAFEEVMADLTTWGEITFLVHTRDLILECKGTVPAGKVARGFFNLEGHGAIGGHLRYGNCAAIHFVKRPFMKMDTCAITFFNDKGDSMFKVYVGRDDKRRMLPDQIRRFDALRDRLAAAVPQALAG</sequence>
<dbReference type="Proteomes" id="UP000011744">
    <property type="component" value="Unassembled WGS sequence"/>
</dbReference>
<dbReference type="InterPro" id="IPR053733">
    <property type="entry name" value="Heme_Transport_Util_sf"/>
</dbReference>
<dbReference type="InterPro" id="IPR010413">
    <property type="entry name" value="HutX-like"/>
</dbReference>
<dbReference type="STRING" id="1244869.H261_15817"/>
<dbReference type="OrthoDB" id="8781266at2"/>
<name>M2Z3I1_9PROT</name>
<dbReference type="AlphaFoldDB" id="M2Z3I1"/>
<reference evidence="1 2" key="1">
    <citation type="journal article" date="2014" name="Genome Announc.">
        <title>Draft Genome Sequence of Magnetospirillum sp. Strain SO-1, a Freshwater Magnetotactic Bacterium Isolated from the Ol'khovka River, Russia.</title>
        <authorList>
            <person name="Grouzdev D.S."/>
            <person name="Dziuba M.V."/>
            <person name="Sukhacheva M.S."/>
            <person name="Mardanov A.V."/>
            <person name="Beletskiy A.V."/>
            <person name="Kuznetsov B.B."/>
            <person name="Skryabin K.G."/>
        </authorList>
    </citation>
    <scope>NUCLEOTIDE SEQUENCE [LARGE SCALE GENOMIC DNA]</scope>
    <source>
        <strain evidence="1 2">SO-1</strain>
    </source>
</reference>